<dbReference type="SMART" id="SM00228">
    <property type="entry name" value="PDZ"/>
    <property type="match status" value="1"/>
</dbReference>
<feature type="domain" description="PDZ" evidence="17">
    <location>
        <begin position="368"/>
        <end position="447"/>
    </location>
</feature>
<comment type="caution">
    <text evidence="18">The sequence shown here is derived from an EMBL/GenBank/DDBJ whole genome shotgun (WGS) entry which is preliminary data.</text>
</comment>
<dbReference type="Pfam" id="PF13365">
    <property type="entry name" value="Trypsin_2"/>
    <property type="match status" value="1"/>
</dbReference>
<dbReference type="InterPro" id="IPR001478">
    <property type="entry name" value="PDZ"/>
</dbReference>
<evidence type="ECO:0000256" key="3">
    <source>
        <dbReference type="ARBA" id="ARBA00004569"/>
    </source>
</evidence>
<evidence type="ECO:0000256" key="8">
    <source>
        <dbReference type="ARBA" id="ARBA00022692"/>
    </source>
</evidence>
<dbReference type="Gene3D" id="2.30.42.10">
    <property type="match status" value="1"/>
</dbReference>
<dbReference type="GO" id="GO:0031966">
    <property type="term" value="C:mitochondrial membrane"/>
    <property type="evidence" value="ECO:0007669"/>
    <property type="project" value="UniProtKB-SubCell"/>
</dbReference>
<dbReference type="Proteomes" id="UP000271974">
    <property type="component" value="Unassembled WGS sequence"/>
</dbReference>
<keyword evidence="10" id="KW-0378">Hydrolase</keyword>
<keyword evidence="19" id="KW-1185">Reference proteome</keyword>
<comment type="catalytic activity">
    <reaction evidence="1">
        <text>Cleavage of non-polar aliphatic amino-acids at the P1 position, with a preference for Val, Ile and Met. At the P2 and P3 positions, Arg is selected most strongly with a secondary preference for other hydrophilic residues.</text>
        <dbReference type="EC" id="3.4.21.108"/>
    </reaction>
</comment>
<dbReference type="CDD" id="cd06785">
    <property type="entry name" value="cpPDZ_HtrA-like"/>
    <property type="match status" value="1"/>
</dbReference>
<evidence type="ECO:0000256" key="7">
    <source>
        <dbReference type="ARBA" id="ARBA00022670"/>
    </source>
</evidence>
<dbReference type="GO" id="GO:0043065">
    <property type="term" value="P:positive regulation of apoptotic process"/>
    <property type="evidence" value="ECO:0007669"/>
    <property type="project" value="TreeGrafter"/>
</dbReference>
<keyword evidence="7" id="KW-0645">Protease</keyword>
<dbReference type="GO" id="GO:0006508">
    <property type="term" value="P:proteolysis"/>
    <property type="evidence" value="ECO:0007669"/>
    <property type="project" value="UniProtKB-KW"/>
</dbReference>
<dbReference type="AlphaFoldDB" id="A0A3S1AFH3"/>
<evidence type="ECO:0000313" key="18">
    <source>
        <dbReference type="EMBL" id="RUS90482.1"/>
    </source>
</evidence>
<dbReference type="EC" id="3.4.21.108" evidence="5"/>
<dbReference type="InterPro" id="IPR001940">
    <property type="entry name" value="Peptidase_S1C"/>
</dbReference>
<evidence type="ECO:0000256" key="12">
    <source>
        <dbReference type="ARBA" id="ARBA00022946"/>
    </source>
</evidence>
<dbReference type="SUPFAM" id="SSF50494">
    <property type="entry name" value="Trypsin-like serine proteases"/>
    <property type="match status" value="1"/>
</dbReference>
<evidence type="ECO:0000256" key="13">
    <source>
        <dbReference type="ARBA" id="ARBA00022989"/>
    </source>
</evidence>
<dbReference type="Gene3D" id="2.40.10.120">
    <property type="match status" value="1"/>
</dbReference>
<dbReference type="GO" id="GO:0005758">
    <property type="term" value="C:mitochondrial intermembrane space"/>
    <property type="evidence" value="ECO:0007669"/>
    <property type="project" value="UniProtKB-SubCell"/>
</dbReference>
<evidence type="ECO:0000256" key="2">
    <source>
        <dbReference type="ARBA" id="ARBA00004304"/>
    </source>
</evidence>
<keyword evidence="13" id="KW-1133">Transmembrane helix</keyword>
<sequence length="482" mass="52746">MQFYSNFRSLFTKRRIKLTQFYKITYKDSWVYSLVQQKARVFALTVYTPSRYVSNQTLCRVSTSGICPRKLLDLGFSITKGQRCILGHTSGFRPDVRLYTWNSRYHQERTSVNHLLQNGGSNIYAQFGAFIVGFSLFSYGTLQFCDSDYKLSSTFMPPVHAGADFERNNFIADVVEKAGPAVVFLEIKGRHPLTGRPVTLSNGSGFIVRSNGIILTNAHVVANKSSVSVKLQDGRVFEGQVTAVDPISDLAAVKIPTSGLPTIPLGNSTDIRPGEWVIAMGSPLSLSNTVTCGIVSSVQRASKELGLRNKNMDYIQTDAVINFGNSGGPLVNLDGKAIGINTMKVTTGISFAIPSDYAIKFLTKAEALMKNGKTENGFLKRRYMGITMLTLTEGVMRDLRNNIKMPNFADVKGGVFVYKVIPGSPAHLGGIFAGDIIIEISGVAIRSAADVYDAVEKGDHLKVTVIRGSDKKTISINTQETI</sequence>
<evidence type="ECO:0000256" key="10">
    <source>
        <dbReference type="ARBA" id="ARBA00022801"/>
    </source>
</evidence>
<protein>
    <recommendedName>
        <fullName evidence="6">Serine protease HTRA2, mitochondrial</fullName>
        <ecNumber evidence="5">3.4.21.108</ecNumber>
    </recommendedName>
</protein>
<evidence type="ECO:0000313" key="19">
    <source>
        <dbReference type="Proteomes" id="UP000271974"/>
    </source>
</evidence>
<dbReference type="InterPro" id="IPR036034">
    <property type="entry name" value="PDZ_sf"/>
</dbReference>
<dbReference type="Pfam" id="PF17820">
    <property type="entry name" value="PDZ_6"/>
    <property type="match status" value="1"/>
</dbReference>
<dbReference type="SUPFAM" id="SSF50156">
    <property type="entry name" value="PDZ domain-like"/>
    <property type="match status" value="1"/>
</dbReference>
<dbReference type="PROSITE" id="PS50106">
    <property type="entry name" value="PDZ"/>
    <property type="match status" value="1"/>
</dbReference>
<comment type="similarity">
    <text evidence="4">Belongs to the peptidase S1C family.</text>
</comment>
<evidence type="ECO:0000256" key="1">
    <source>
        <dbReference type="ARBA" id="ARBA00001760"/>
    </source>
</evidence>
<reference evidence="18 19" key="1">
    <citation type="submission" date="2019-01" db="EMBL/GenBank/DDBJ databases">
        <title>A draft genome assembly of the solar-powered sea slug Elysia chlorotica.</title>
        <authorList>
            <person name="Cai H."/>
            <person name="Li Q."/>
            <person name="Fang X."/>
            <person name="Li J."/>
            <person name="Curtis N.E."/>
            <person name="Altenburger A."/>
            <person name="Shibata T."/>
            <person name="Feng M."/>
            <person name="Maeda T."/>
            <person name="Schwartz J.A."/>
            <person name="Shigenobu S."/>
            <person name="Lundholm N."/>
            <person name="Nishiyama T."/>
            <person name="Yang H."/>
            <person name="Hasebe M."/>
            <person name="Li S."/>
            <person name="Pierce S.K."/>
            <person name="Wang J."/>
        </authorList>
    </citation>
    <scope>NUCLEOTIDE SEQUENCE [LARGE SCALE GENOMIC DNA]</scope>
    <source>
        <strain evidence="18">EC2010</strain>
        <tissue evidence="18">Whole organism of an adult</tissue>
    </source>
</reference>
<dbReference type="InterPro" id="IPR041489">
    <property type="entry name" value="PDZ_6"/>
</dbReference>
<dbReference type="EMBL" id="RQTK01000031">
    <property type="protein sequence ID" value="RUS90482.1"/>
    <property type="molecule type" value="Genomic_DNA"/>
</dbReference>
<dbReference type="PANTHER" id="PTHR22939">
    <property type="entry name" value="SERINE PROTEASE FAMILY S1C HTRA-RELATED"/>
    <property type="match status" value="1"/>
</dbReference>
<evidence type="ECO:0000256" key="14">
    <source>
        <dbReference type="ARBA" id="ARBA00023128"/>
    </source>
</evidence>
<evidence type="ECO:0000256" key="11">
    <source>
        <dbReference type="ARBA" id="ARBA00022825"/>
    </source>
</evidence>
<evidence type="ECO:0000256" key="4">
    <source>
        <dbReference type="ARBA" id="ARBA00010541"/>
    </source>
</evidence>
<dbReference type="OrthoDB" id="4217619at2759"/>
<organism evidence="18 19">
    <name type="scientific">Elysia chlorotica</name>
    <name type="common">Eastern emerald elysia</name>
    <name type="synonym">Sea slug</name>
    <dbReference type="NCBI Taxonomy" id="188477"/>
    <lineage>
        <taxon>Eukaryota</taxon>
        <taxon>Metazoa</taxon>
        <taxon>Spiralia</taxon>
        <taxon>Lophotrochozoa</taxon>
        <taxon>Mollusca</taxon>
        <taxon>Gastropoda</taxon>
        <taxon>Heterobranchia</taxon>
        <taxon>Euthyneura</taxon>
        <taxon>Panpulmonata</taxon>
        <taxon>Sacoglossa</taxon>
        <taxon>Placobranchoidea</taxon>
        <taxon>Plakobranchidae</taxon>
        <taxon>Elysia</taxon>
    </lineage>
</organism>
<dbReference type="GO" id="GO:0006915">
    <property type="term" value="P:apoptotic process"/>
    <property type="evidence" value="ECO:0007669"/>
    <property type="project" value="UniProtKB-KW"/>
</dbReference>
<keyword evidence="9" id="KW-0053">Apoptosis</keyword>
<evidence type="ECO:0000259" key="17">
    <source>
        <dbReference type="PROSITE" id="PS50106"/>
    </source>
</evidence>
<evidence type="ECO:0000256" key="15">
    <source>
        <dbReference type="ARBA" id="ARBA00023136"/>
    </source>
</evidence>
<evidence type="ECO:0000256" key="5">
    <source>
        <dbReference type="ARBA" id="ARBA00013033"/>
    </source>
</evidence>
<evidence type="ECO:0000256" key="16">
    <source>
        <dbReference type="ARBA" id="ARBA00023145"/>
    </source>
</evidence>
<proteinExistence type="inferred from homology"/>
<gene>
    <name evidence="18" type="ORF">EGW08_001750</name>
</gene>
<dbReference type="PANTHER" id="PTHR22939:SF129">
    <property type="entry name" value="SERINE PROTEASE HTRA2, MITOCHONDRIAL"/>
    <property type="match status" value="1"/>
</dbReference>
<dbReference type="InterPro" id="IPR009003">
    <property type="entry name" value="Peptidase_S1_PA"/>
</dbReference>
<keyword evidence="16" id="KW-0865">Zymogen</keyword>
<keyword evidence="14" id="KW-0496">Mitochondrion</keyword>
<evidence type="ECO:0000256" key="9">
    <source>
        <dbReference type="ARBA" id="ARBA00022703"/>
    </source>
</evidence>
<comment type="subcellular location">
    <subcellularLocation>
        <location evidence="3">Mitochondrion intermembrane space</location>
    </subcellularLocation>
    <subcellularLocation>
        <location evidence="2">Mitochondrion membrane</location>
        <topology evidence="2">Single-pass membrane protein</topology>
    </subcellularLocation>
</comment>
<accession>A0A3S1AFH3</accession>
<dbReference type="FunFam" id="2.40.10.120:FF:000004">
    <property type="entry name" value="Serine protease HTRA2, mitochondrial"/>
    <property type="match status" value="1"/>
</dbReference>
<dbReference type="GO" id="GO:0004252">
    <property type="term" value="F:serine-type endopeptidase activity"/>
    <property type="evidence" value="ECO:0007669"/>
    <property type="project" value="InterPro"/>
</dbReference>
<keyword evidence="15" id="KW-0472">Membrane</keyword>
<keyword evidence="12" id="KW-0809">Transit peptide</keyword>
<keyword evidence="8" id="KW-0812">Transmembrane</keyword>
<dbReference type="STRING" id="188477.A0A3S1AFH3"/>
<evidence type="ECO:0000256" key="6">
    <source>
        <dbReference type="ARBA" id="ARBA00016929"/>
    </source>
</evidence>
<keyword evidence="11" id="KW-0720">Serine protease</keyword>
<dbReference type="GO" id="GO:0007005">
    <property type="term" value="P:mitochondrion organization"/>
    <property type="evidence" value="ECO:0007669"/>
    <property type="project" value="UniProtKB-ARBA"/>
</dbReference>
<dbReference type="PRINTS" id="PR00834">
    <property type="entry name" value="PROTEASES2C"/>
</dbReference>
<name>A0A3S1AFH3_ELYCH</name>